<feature type="transmembrane region" description="Helical" evidence="9">
    <location>
        <begin position="7"/>
        <end position="27"/>
    </location>
</feature>
<dbReference type="InterPro" id="IPR004685">
    <property type="entry name" value="Brnchd-chn_aa_trnsp_Livcs"/>
</dbReference>
<keyword evidence="7 9" id="KW-1133">Transmembrane helix</keyword>
<dbReference type="RefSeq" id="WP_054548497.1">
    <property type="nucleotide sequence ID" value="NZ_CP134502.1"/>
</dbReference>
<dbReference type="Proteomes" id="UP000251431">
    <property type="component" value="Unassembled WGS sequence"/>
</dbReference>
<dbReference type="Pfam" id="PF05525">
    <property type="entry name" value="Branch_AA_trans"/>
    <property type="match status" value="1"/>
</dbReference>
<organism evidence="10 11">
    <name type="scientific">Lysinibacillus capsici</name>
    <dbReference type="NCBI Taxonomy" id="2115968"/>
    <lineage>
        <taxon>Bacteria</taxon>
        <taxon>Bacillati</taxon>
        <taxon>Bacillota</taxon>
        <taxon>Bacilli</taxon>
        <taxon>Bacillales</taxon>
        <taxon>Bacillaceae</taxon>
        <taxon>Lysinibacillus</taxon>
    </lineage>
</organism>
<dbReference type="GO" id="GO:0015818">
    <property type="term" value="P:isoleucine transport"/>
    <property type="evidence" value="ECO:0007669"/>
    <property type="project" value="TreeGrafter"/>
</dbReference>
<keyword evidence="4" id="KW-1003">Cell membrane</keyword>
<comment type="function">
    <text evidence="9">Component of the transport system for branched-chain amino acids.</text>
</comment>
<feature type="transmembrane region" description="Helical" evidence="9">
    <location>
        <begin position="82"/>
        <end position="100"/>
    </location>
</feature>
<name>A0A2X0XH46_9BACI</name>
<feature type="transmembrane region" description="Helical" evidence="9">
    <location>
        <begin position="310"/>
        <end position="331"/>
    </location>
</feature>
<feature type="transmembrane region" description="Helical" evidence="9">
    <location>
        <begin position="366"/>
        <end position="383"/>
    </location>
</feature>
<proteinExistence type="inferred from homology"/>
<feature type="transmembrane region" description="Helical" evidence="9">
    <location>
        <begin position="184"/>
        <end position="207"/>
    </location>
</feature>
<dbReference type="EMBL" id="UAQE01000001">
    <property type="protein sequence ID" value="SPT98209.1"/>
    <property type="molecule type" value="Genomic_DNA"/>
</dbReference>
<dbReference type="PANTHER" id="PTHR30588:SF0">
    <property type="entry name" value="BRANCHED-CHAIN AMINO ACID PERMEASE BRNQ"/>
    <property type="match status" value="1"/>
</dbReference>
<feature type="transmembrane region" description="Helical" evidence="9">
    <location>
        <begin position="403"/>
        <end position="424"/>
    </location>
</feature>
<feature type="transmembrane region" description="Helical" evidence="9">
    <location>
        <begin position="273"/>
        <end position="298"/>
    </location>
</feature>
<sequence>MSKVVQHTIIVGLALFAIFFGAGNLIFPPSIGNSAGESWISALMGFSLTGVILPVLAVYAIYNTGGTVEALTRPIGNWFYKAFNTVMMVCIGMVVTIPRMSATTHELGVSQIIPNVPLIVSVLAFFAICFYFAMDQSNVIDKIGKWLTPVLVLILIILIGKGVLDPIGAAINTGAERVFANSIIAAYQTGDVGTGILCAPIFLAAIVGYGYKGKQSKKVALGGMAIAAIGLIAVYGGLLYLGATSSGIITNPGSDTELLAGIAFSVIGNLGKALLAICVVFACLTSAIGVMVISSQFLNELTKEKLGYRTWVFIMCVVGATIGSLGVGAIVEITLPIFLVIYPVIIVLVLLGAFDRFVPNAGAYKGTVLFAFLVSVVETFASYEITIPGVTQLVMHLPLQSSGFAWIMPSIVGFIIGTILHKVLKAEDPEKSTFGIEEIGVEK</sequence>
<feature type="transmembrane region" description="Helical" evidence="9">
    <location>
        <begin position="146"/>
        <end position="164"/>
    </location>
</feature>
<protein>
    <recommendedName>
        <fullName evidence="9">Branched-chain amino acid transport system carrier protein</fullName>
    </recommendedName>
</protein>
<evidence type="ECO:0000313" key="11">
    <source>
        <dbReference type="Proteomes" id="UP000251431"/>
    </source>
</evidence>
<evidence type="ECO:0000256" key="4">
    <source>
        <dbReference type="ARBA" id="ARBA00022475"/>
    </source>
</evidence>
<dbReference type="GO" id="GO:0015820">
    <property type="term" value="P:L-leucine transport"/>
    <property type="evidence" value="ECO:0007669"/>
    <property type="project" value="TreeGrafter"/>
</dbReference>
<keyword evidence="5 9" id="KW-0812">Transmembrane</keyword>
<dbReference type="GO" id="GO:0015188">
    <property type="term" value="F:L-isoleucine transmembrane transporter activity"/>
    <property type="evidence" value="ECO:0007669"/>
    <property type="project" value="TreeGrafter"/>
</dbReference>
<gene>
    <name evidence="10" type="primary">brnQ_1</name>
    <name evidence="10" type="ORF">NCTC7582_01525</name>
</gene>
<keyword evidence="8 9" id="KW-0472">Membrane</keyword>
<evidence type="ECO:0000313" key="10">
    <source>
        <dbReference type="EMBL" id="SPT98209.1"/>
    </source>
</evidence>
<feature type="transmembrane region" description="Helical" evidence="9">
    <location>
        <begin position="337"/>
        <end position="354"/>
    </location>
</feature>
<dbReference type="GO" id="GO:0005304">
    <property type="term" value="F:L-valine transmembrane transporter activity"/>
    <property type="evidence" value="ECO:0007669"/>
    <property type="project" value="TreeGrafter"/>
</dbReference>
<dbReference type="NCBIfam" id="TIGR00796">
    <property type="entry name" value="livcs"/>
    <property type="match status" value="1"/>
</dbReference>
<dbReference type="PANTHER" id="PTHR30588">
    <property type="entry name" value="BRANCHED-CHAIN AMINO ACID TRANSPORT SYSTEM 2 CARRIER PROTEIN"/>
    <property type="match status" value="1"/>
</dbReference>
<evidence type="ECO:0000256" key="1">
    <source>
        <dbReference type="ARBA" id="ARBA00004651"/>
    </source>
</evidence>
<dbReference type="GO" id="GO:0005886">
    <property type="term" value="C:plasma membrane"/>
    <property type="evidence" value="ECO:0007669"/>
    <property type="project" value="UniProtKB-SubCell"/>
</dbReference>
<dbReference type="GO" id="GO:0015190">
    <property type="term" value="F:L-leucine transmembrane transporter activity"/>
    <property type="evidence" value="ECO:0007669"/>
    <property type="project" value="TreeGrafter"/>
</dbReference>
<feature type="transmembrane region" description="Helical" evidence="9">
    <location>
        <begin position="112"/>
        <end position="134"/>
    </location>
</feature>
<evidence type="ECO:0000256" key="5">
    <source>
        <dbReference type="ARBA" id="ARBA00022692"/>
    </source>
</evidence>
<feature type="transmembrane region" description="Helical" evidence="9">
    <location>
        <begin position="39"/>
        <end position="62"/>
    </location>
</feature>
<comment type="subcellular location">
    <subcellularLocation>
        <location evidence="1 9">Cell membrane</location>
        <topology evidence="1 9">Multi-pass membrane protein</topology>
    </subcellularLocation>
</comment>
<evidence type="ECO:0000256" key="6">
    <source>
        <dbReference type="ARBA" id="ARBA00022970"/>
    </source>
</evidence>
<evidence type="ECO:0000256" key="8">
    <source>
        <dbReference type="ARBA" id="ARBA00023136"/>
    </source>
</evidence>
<keyword evidence="3 9" id="KW-0813">Transport</keyword>
<comment type="similarity">
    <text evidence="2 9">Belongs to the branched chain amino acid transporter family.</text>
</comment>
<evidence type="ECO:0000256" key="9">
    <source>
        <dbReference type="RuleBase" id="RU362122"/>
    </source>
</evidence>
<evidence type="ECO:0000256" key="2">
    <source>
        <dbReference type="ARBA" id="ARBA00008540"/>
    </source>
</evidence>
<evidence type="ECO:0000256" key="3">
    <source>
        <dbReference type="ARBA" id="ARBA00022448"/>
    </source>
</evidence>
<dbReference type="AlphaFoldDB" id="A0A2X0XH46"/>
<keyword evidence="6 9" id="KW-0029">Amino-acid transport</keyword>
<evidence type="ECO:0000256" key="7">
    <source>
        <dbReference type="ARBA" id="ARBA00022989"/>
    </source>
</evidence>
<feature type="transmembrane region" description="Helical" evidence="9">
    <location>
        <begin position="219"/>
        <end position="243"/>
    </location>
</feature>
<accession>A0A2X0XH46</accession>
<reference evidence="10 11" key="1">
    <citation type="submission" date="2018-06" db="EMBL/GenBank/DDBJ databases">
        <authorList>
            <consortium name="Pathogen Informatics"/>
            <person name="Doyle S."/>
        </authorList>
    </citation>
    <scope>NUCLEOTIDE SEQUENCE [LARGE SCALE GENOMIC DNA]</scope>
    <source>
        <strain evidence="10 11">NCTC7582</strain>
    </source>
</reference>